<dbReference type="InterPro" id="IPR013148">
    <property type="entry name" value="Glyco_hydro_32_N"/>
</dbReference>
<dbReference type="InterPro" id="IPR013189">
    <property type="entry name" value="Glyco_hydro_32_C"/>
</dbReference>
<feature type="domain" description="Glycosyl hydrolase family 32 N-terminal" evidence="6">
    <location>
        <begin position="16"/>
        <end position="282"/>
    </location>
</feature>
<protein>
    <recommendedName>
        <fullName evidence="2">beta-fructofuranosidase</fullName>
        <ecNumber evidence="2">3.2.1.26</ecNumber>
    </recommendedName>
</protein>
<evidence type="ECO:0000256" key="4">
    <source>
        <dbReference type="ARBA" id="ARBA00023295"/>
    </source>
</evidence>
<dbReference type="Gene3D" id="2.60.120.560">
    <property type="entry name" value="Exo-inulinase, domain 1"/>
    <property type="match status" value="1"/>
</dbReference>
<evidence type="ECO:0000256" key="5">
    <source>
        <dbReference type="RuleBase" id="RU362110"/>
    </source>
</evidence>
<comment type="similarity">
    <text evidence="1 5">Belongs to the glycosyl hydrolase 32 family.</text>
</comment>
<proteinExistence type="inferred from homology"/>
<dbReference type="PANTHER" id="PTHR43101:SF1">
    <property type="entry name" value="BETA-FRUCTOSIDASE"/>
    <property type="match status" value="1"/>
</dbReference>
<dbReference type="PANTHER" id="PTHR43101">
    <property type="entry name" value="BETA-FRUCTOSIDASE"/>
    <property type="match status" value="1"/>
</dbReference>
<dbReference type="Pfam" id="PF00251">
    <property type="entry name" value="Glyco_hydro_32N"/>
    <property type="match status" value="1"/>
</dbReference>
<dbReference type="GO" id="GO:0004564">
    <property type="term" value="F:beta-fructofuranosidase activity"/>
    <property type="evidence" value="ECO:0007669"/>
    <property type="project" value="UniProtKB-EC"/>
</dbReference>
<evidence type="ECO:0000256" key="2">
    <source>
        <dbReference type="ARBA" id="ARBA00012758"/>
    </source>
</evidence>
<dbReference type="GO" id="GO:0005975">
    <property type="term" value="P:carbohydrate metabolic process"/>
    <property type="evidence" value="ECO:0007669"/>
    <property type="project" value="InterPro"/>
</dbReference>
<organism evidence="8 9">
    <name type="scientific">Candidatus Gallimonas intestinavium</name>
    <dbReference type="NCBI Taxonomy" id="2838603"/>
    <lineage>
        <taxon>Bacteria</taxon>
        <taxon>Bacillati</taxon>
        <taxon>Bacillota</taxon>
        <taxon>Clostridia</taxon>
        <taxon>Candidatus Gallimonas</taxon>
    </lineage>
</organism>
<dbReference type="SMART" id="SM00640">
    <property type="entry name" value="Glyco_32"/>
    <property type="match status" value="1"/>
</dbReference>
<feature type="domain" description="Glycosyl hydrolase family 32 C-terminal" evidence="7">
    <location>
        <begin position="350"/>
        <end position="461"/>
    </location>
</feature>
<keyword evidence="3 5" id="KW-0378">Hydrolase</keyword>
<evidence type="ECO:0000259" key="6">
    <source>
        <dbReference type="Pfam" id="PF00251"/>
    </source>
</evidence>
<dbReference type="Proteomes" id="UP000824102">
    <property type="component" value="Unassembled WGS sequence"/>
</dbReference>
<dbReference type="InterPro" id="IPR001362">
    <property type="entry name" value="Glyco_hydro_32"/>
</dbReference>
<dbReference type="EC" id="3.2.1.26" evidence="2"/>
<evidence type="ECO:0000313" key="8">
    <source>
        <dbReference type="EMBL" id="HIZ72679.1"/>
    </source>
</evidence>
<dbReference type="CDD" id="cd08995">
    <property type="entry name" value="GH32_EcAec43-like"/>
    <property type="match status" value="1"/>
</dbReference>
<dbReference type="SUPFAM" id="SSF75005">
    <property type="entry name" value="Arabinanase/levansucrase/invertase"/>
    <property type="match status" value="1"/>
</dbReference>
<dbReference type="Pfam" id="PF08244">
    <property type="entry name" value="Glyco_hydro_32C"/>
    <property type="match status" value="1"/>
</dbReference>
<dbReference type="InterPro" id="IPR051214">
    <property type="entry name" value="GH32_Enzymes"/>
</dbReference>
<evidence type="ECO:0000313" key="9">
    <source>
        <dbReference type="Proteomes" id="UP000824102"/>
    </source>
</evidence>
<dbReference type="Gene3D" id="2.115.10.20">
    <property type="entry name" value="Glycosyl hydrolase domain, family 43"/>
    <property type="match status" value="1"/>
</dbReference>
<dbReference type="InterPro" id="IPR013320">
    <property type="entry name" value="ConA-like_dom_sf"/>
</dbReference>
<dbReference type="AlphaFoldDB" id="A0A9D2G403"/>
<dbReference type="SUPFAM" id="SSF49899">
    <property type="entry name" value="Concanavalin A-like lectins/glucanases"/>
    <property type="match status" value="1"/>
</dbReference>
<evidence type="ECO:0000256" key="1">
    <source>
        <dbReference type="ARBA" id="ARBA00009902"/>
    </source>
</evidence>
<keyword evidence="4 5" id="KW-0326">Glycosidase</keyword>
<reference evidence="8" key="2">
    <citation type="submission" date="2021-04" db="EMBL/GenBank/DDBJ databases">
        <authorList>
            <person name="Gilroy R."/>
        </authorList>
    </citation>
    <scope>NUCLEOTIDE SEQUENCE</scope>
    <source>
        <strain evidence="8">ChiW7-2402</strain>
    </source>
</reference>
<name>A0A9D2G403_9FIRM</name>
<reference evidence="8" key="1">
    <citation type="journal article" date="2021" name="PeerJ">
        <title>Extensive microbial diversity within the chicken gut microbiome revealed by metagenomics and culture.</title>
        <authorList>
            <person name="Gilroy R."/>
            <person name="Ravi A."/>
            <person name="Getino M."/>
            <person name="Pursley I."/>
            <person name="Horton D.L."/>
            <person name="Alikhan N.F."/>
            <person name="Baker D."/>
            <person name="Gharbi K."/>
            <person name="Hall N."/>
            <person name="Watson M."/>
            <person name="Adriaenssens E.M."/>
            <person name="Foster-Nyarko E."/>
            <person name="Jarju S."/>
            <person name="Secka A."/>
            <person name="Antonio M."/>
            <person name="Oren A."/>
            <person name="Chaudhuri R.R."/>
            <person name="La Ragione R."/>
            <person name="Hildebrand F."/>
            <person name="Pallen M.J."/>
        </authorList>
    </citation>
    <scope>NUCLEOTIDE SEQUENCE</scope>
    <source>
        <strain evidence="8">ChiW7-2402</strain>
    </source>
</reference>
<dbReference type="EMBL" id="DXBB01000059">
    <property type="protein sequence ID" value="HIZ72679.1"/>
    <property type="molecule type" value="Genomic_DNA"/>
</dbReference>
<evidence type="ECO:0000256" key="3">
    <source>
        <dbReference type="ARBA" id="ARBA00022801"/>
    </source>
</evidence>
<accession>A0A9D2G403</accession>
<sequence length="475" mass="54640">MYYRAPEKAVCADVIPFYENGEFKLFYLRDYRDISVHGEGCPWCLLTSSDLVHFHDHGPVLLRGGKEEQDLYVFTGCCIRAGEEYMIFYTGHNPHLREKGLPEQKILRATSRDLLHWEKDRDFVFAAPDWLEMHDFRDPFVFYDEERKEYCMLIAGRLKNGDPSSARGVTLLACSPDLTHWEVEKEPFYAPHAYFTHECPDLFRIGDWWYLVFSEFTDRIVTTYRMSRSPFGPWVSPKINSFDGHAFYAAKSASDGKRRILFGWNCIKQDERDDAPWQWGGTIIPHEIVQQPDGTLAVKCPQEVAAQYPDRLPVAAGRTMGSVSYEDGKYLLGGEGKSLCMLGAMPENGKIELSFTASDDCGDFGLLLRADAGVDAYYAVRFEPRFNRLAMDIQPRADNTRHTQVDVERWCPVVPGEKNKLLILFEGSVLEVYVNDKVAMSARMFDRREGDFGIFTHNTSVCFEEIGLYRQEEER</sequence>
<comment type="caution">
    <text evidence="8">The sequence shown here is derived from an EMBL/GenBank/DDBJ whole genome shotgun (WGS) entry which is preliminary data.</text>
</comment>
<evidence type="ECO:0000259" key="7">
    <source>
        <dbReference type="Pfam" id="PF08244"/>
    </source>
</evidence>
<gene>
    <name evidence="8" type="ORF">H9964_03775</name>
</gene>
<dbReference type="InterPro" id="IPR023296">
    <property type="entry name" value="Glyco_hydro_beta-prop_sf"/>
</dbReference>